<dbReference type="Proteomes" id="UP000041254">
    <property type="component" value="Unassembled WGS sequence"/>
</dbReference>
<dbReference type="VEuPathDB" id="CryptoDB:Vbra_14996"/>
<sequence>MLLRLARELLLSVLKFLSTCESIRLENASRLLSVRQPDLNPALLWIAEDEIRLWQRIDGPRCQRLPLSRVTEARLKLPLTRGDNGVGGDLRIPSFPLWLAMVLEKTATSIERLSVTVVDSVAALGTLTTTCVAGEEVVFPKLHTLHLDGRGWRQVILLRRWRLPAATHIAVPSLDGRLFGALHAPVLEVAVAETAEVGKDGRMRHRPAPVPLLNGLWQLRHLRKIGRIRAAPIDDGEIAKLANRCRSSGSAIKEIDIETDFSSCRYSETQLLSFCRAMAALWMGARHARCVLNLAVPEMVSALLVLPFEQRDADVIGFIRWMATQAVHISMRGADMARLHRLQTEGVSAARSRWQGMSFGGATSMTIDYSDIVAPLPAFLISNDAKTLFPSLARLEVIYKDGQGEHGGTDGLRTLFGAVGGTSLTHLVLREVDSLSCVKRPGRVGESVVSALACLPPHSLSVLQVHCSTFALLPLLARRLPSDLHIRGELRVHLPTVDTPADAVHEAVSSIVSLPSDQAARKVITWRAREQSELRWLSGSESDGSVGGVRVDVKCVYVDVEGDDVYSCLTQALPFYDFTLTHTAGN</sequence>
<evidence type="ECO:0000256" key="1">
    <source>
        <dbReference type="SAM" id="SignalP"/>
    </source>
</evidence>
<evidence type="ECO:0000313" key="2">
    <source>
        <dbReference type="EMBL" id="CEM10735.1"/>
    </source>
</evidence>
<name>A0A0G4FC37_VITBC</name>
<evidence type="ECO:0000313" key="3">
    <source>
        <dbReference type="Proteomes" id="UP000041254"/>
    </source>
</evidence>
<reference evidence="2 3" key="1">
    <citation type="submission" date="2014-11" db="EMBL/GenBank/DDBJ databases">
        <authorList>
            <person name="Zhu J."/>
            <person name="Qi W."/>
            <person name="Song R."/>
        </authorList>
    </citation>
    <scope>NUCLEOTIDE SEQUENCE [LARGE SCALE GENOMIC DNA]</scope>
</reference>
<dbReference type="EMBL" id="CDMY01000405">
    <property type="protein sequence ID" value="CEM10735.1"/>
    <property type="molecule type" value="Genomic_DNA"/>
</dbReference>
<feature type="chain" id="PRO_5005188578" description="F-box domain-containing protein" evidence="1">
    <location>
        <begin position="23"/>
        <end position="586"/>
    </location>
</feature>
<keyword evidence="1" id="KW-0732">Signal</keyword>
<proteinExistence type="predicted"/>
<protein>
    <recommendedName>
        <fullName evidence="4">F-box domain-containing protein</fullName>
    </recommendedName>
</protein>
<accession>A0A0G4FC37</accession>
<dbReference type="AlphaFoldDB" id="A0A0G4FC37"/>
<keyword evidence="3" id="KW-1185">Reference proteome</keyword>
<gene>
    <name evidence="2" type="ORF">Vbra_14996</name>
</gene>
<evidence type="ECO:0008006" key="4">
    <source>
        <dbReference type="Google" id="ProtNLM"/>
    </source>
</evidence>
<feature type="signal peptide" evidence="1">
    <location>
        <begin position="1"/>
        <end position="22"/>
    </location>
</feature>
<organism evidence="2 3">
    <name type="scientific">Vitrella brassicaformis (strain CCMP3155)</name>
    <dbReference type="NCBI Taxonomy" id="1169540"/>
    <lineage>
        <taxon>Eukaryota</taxon>
        <taxon>Sar</taxon>
        <taxon>Alveolata</taxon>
        <taxon>Colpodellida</taxon>
        <taxon>Vitrellaceae</taxon>
        <taxon>Vitrella</taxon>
    </lineage>
</organism>
<dbReference type="InParanoid" id="A0A0G4FC37"/>